<sequence length="6049" mass="678118">MARCVCYVYFNIIILVTTLIYYTYGTIECNFEFDLCTWSNEPRGIDDFDWVRFDGSYDEREKGPLRDHTTNSPTGVYYYLDTSGIDEGQVAHLRSETVSAVDTQDACLSFYYYRNGSGTGDINVYYETATSTTMIWSSIYDNPTAENWFLGQIAINASETLSFIVEGVAGSSEVADIAIDDIEYVDGQCLTQTTASTFYCDDGVTVIDGSQRCNWQLDCPTGSDEVNCDYLCTFEEGMCGWRQDNVTDDFDWTRWKGDTPISHTGPGVDHTLGTSEGYYLFVEANSVDDHDRGRLISSSLPPSPVDGHCLQFWYHMLGSYVGDLNIYVLDSHGTENKIWTRMGTQGNEWRHGQRDLHITTEYEIIFEASRITHKRSDIAIDDLSVTNGACPPHHECDFEYDFCGWNNTWNDTLDWLLGSNGTETDGTGPTYDHTTGTATGQFAYIDTSSAMVGHYATLSTTQFTPNVDRCLTFWYHMYGEDVGSLEVHQNDIGNIFLSPIWSRSGNQGNIWRRGSVPLPAGSTINNYIIVFQGIVGGGGQGDIAIDDALVDDSSCQPEGWCSFERDTCGWTNERERDDEYDWLRNAGTTSTYATGPKVDHTLGTGSGYFMFIETSSGGTEDRAWLVSEHLPPTSEAKCFKFWYHMFGHTIGTLNVYFESGNIPLNLRWSSSGDRGEDWYAGQITVNSTEEYWVIFEAIKGDGDTGDIAIDDTELYDGACVISTTNSYNCTFEEDLCSWRQDKITDDFNWKRNQGDTPTSHTGPTIDHTLGTNEGYYLFIEADSRDDHERGRLISTPLPPIPSSTYCLTFWYHMFGGRVGDLNVYVREANGLESKIWTRTGTQADEWRYGQRDLHITSTYEIIFEATRITHKRSDIAIDDLSVLEGTCPPHRGCDFEYDFCGWTNVMDDELSWLRGSNGTNTEGTGPTIDHTTGTESGHFVYINTSSAMQNHTAELTTVEFTSNIDRCLRFWYHMYGEDIGSLHVFQIDIGNPFIRPIWSRSGNQQDMWRRGSVPLPIEGTGNNYKILFRGVVGDGSKGDIAMDDILVDDIPCQPEGWCDFDTDTCGWTNELVRDDNYDWVRNAGTSPTSKTGPKKDHTLDNQKGYYMYIETDDGDLHAKAWLVSEHLQPTTGECFQFWYHMFGSTIATLNVYFESANVPMSLRWSTSGDHEEEWHPGQITVNSTEEFWIIFESTKGGMSGDIAVDDTSLQTDPCSSNQYDCTFETDLCIWRQDVEDDDFNWTRRNGDTPTYHTGPKIDHTLGTNKGYYLYVEANSVEGHERGRLISDILPPTTSAGFCLQFWYHMFGSVVGDLNVYVRDAYGIETKIWARTGTQANEWRYAQRDLYMTSTFEVIFEVTGITHTRSDIAIDDLFVHTGSCPPHKECDFEFDICGWTNVENDNLDWLLGGNGTDTEGTGPQIDHTTGTETGHFAYIETTSATIGHTAVLTTTEFNSGIHRCLKFWYHMYGQDIGSLHVYQTNVNHEQSPAIWSRLGNQDDMWRRGTVHLPIDPNGLPYWISFEGVVGDGAQGDIAIDDILVDDIPCQPEGWCDFETDTCGWTNELVRDDNYDWLRNAGSSPTSNTGPTKDHTLGTPKGYYMFIETDYGDVHARAWLVSEHLQPTSSKCFIFWYHMSGSTIATLNVYFESSNVPMSLLWSTSGDHGEQWHQGRITVNSTEEFWIIFEATKGGSIGDIAIDDTALEDVSCASYDYDCTFEKDLCSWRQDIEGDDFDWIRRKGDTPTYHTGPKFDHTLGTNQGYYLYVEAELVDDHERGRLISAILPATSDGWCLQFWYHMLGSHVGDLNVYVRENDWETRIWTRTGTQANEWRYGQRYLHIDSNFEIIFEVTSIKNARSDIAIDDLSVHSGSCPPHRECDFEYDFCGWTNADYDNVDWLRGSNGTGDDGTGPTIDHTTGTETGHFAYIETTTALIGHSAVLTTTEFSSDIDRCLTFWYHMYGQDIGSLHVYQIDIESELSSAIWSRSGNQDDMWRRGTVPLPIEPTGNPYLISFEGVVGGGSLGDIAIDDILVDDILCQPEGWCDFEMSTCGWTNDLVNDDEYDWMRNSGTTPTSNTGPTEDHTLDSRKGYYMYIETNDNNVGDRAWLVSEHLQPNSGKCFMFWYHMYGDSVGNLNVYVESANNPLTRRFSASGNHGDLWHPGQITVNSTEEYWIIFEATKGGSRGDIGVDDTGISEGPCPINQYDCTFEDDFCTWRQDNETDDFDWTRHKGSTPTTHTGPTIDHTLGTSQGYYLYIEANSVDDQKRGRLISDIFPPTTNTGSCIQFWYHMLGSRVGDLNVYVRDAYGTETKIWTRTGTQADEWRYGQRDLHMKSTYEIIFEATRITHQRSDIAIDDLSVHFGACPPHRECDFEYDFCGWTNMDSDELEWLQGSNGTETAGTGPSIDHTTGTETGHFAYIETTSALIGHSAILTTTEVTSNIDRCLTFWYHMYGQDIGSLHIYQSDVGNVSSTPVWSRTGNQDDMWRRGTVPLPMEPTGNPYLVSFEGVVGNGTLGDIAIDDVLVDDIPCKPEGWCDFEMNTCGWTNDLVNDDDYDWLRNAGTTPTTNTGPKEDHTIDTGKGYYMYIESSDKDVGDRAWLVSEHLQPSYDKCFTFWYHMYGTSIGILNVYVESRSNPSSLKFSASGDHGEFWHPGQITVNSTEEYWIIFEATKGGTKGDIAVDDTALIDGACPSTQYDCAFEEDLCTWRQDDTDDFDWTRHKGSTETLYTGPMVDHTLGTSEGYYLYIEANSVAGDERGRLISDVLPPTTSSGYCLQFWYHMLGNIVGDLNVYVRDYYGVETKIWSRMGTQADEWRYGQRDLYMTSSYEIIFEVTRITKKRSDIAIDDLSVHPGPCPPHRECDFEYDFCGWTNRLEGDELDWLRGRNGTETTGTGPTIDHTTGTATGYFAYIETSTSTIGHSAVLTTTEFTSDIDRCLRFWYHMYGEDIGSLNVYQIDIGNIFQTPIWSRSGNQDDMWRRGSVPLPVELIGNPYMISFEGVVGNGTLGDIAIDDVIVDDVPCQPEGWCDFEMDTCGWTNELVKDDDYNWLRNAATTPTGGTGPKIDHTLGTAKGYYMVIETNDGSVGDRAWLVSEHLQPTSGKCFMFWYHMYGGSVGNLNVYVESANDQPTLRFSTSGNHGDLWHRGQITVNSTKEYWIILEATNGGSSGDIGVDDTEIIEGPCPINKYDCTFEEDFCTWKQDNETDDFDWTRHKGSTPTSHTGPKIDHTLGTSQGYYLYIEANSVDDSESGRLISDVLPPTTNTGSCLQFWYHMLGSRVGDLNVYVRDAYGTETKIWTRTGTQADEWRYGQRDLHMKSTYKIIFEATRITHQRSDIAIDDLSLHSGACPPHRECDFEYDFCGWTNTDKYGLQWLQGSNGTETEGTGPSIDHTTGTETGHFAYIETTSALIGHSAILTTTEFTSDIDRCLTFWYHMYGQDIGSLHVYQSDVGNVSSTPVWSRTGNQDDMWRRGTVPLPMEPTGNPYLVSFEGVVGNGTLGDIAIDDVLVDDIPCQPEGWCDFEMNTCGWTNDLVNDDDYDWIRNAGTTPTSNTGPKEDHTIDTGKGYYMYIESSDKDVGDRAWLVSEHLQPTYEKCFTFWYHMYGTGIGILNVYVESRNKPSSLKFSTSGDHGEFWHPGQITVNSTEEYWIIFVATKGGTKGDIAVDDTALNDGACPTTQYDCTFEEDLCTWRQDDTDDFDWTRHKGSTQTLYTGPTVDHTLGTSEGYYLYIEANSVDGDERGRLISDVLPPTTSSGYCLQFWYHMLGNIVGDLNVYVRDYYGVETKIWSRMGTQADEWRYGQRDLHMTSNYEIIFEVTRITKQRSDIAIDDLSVHPGPCPPHRACDFEYDFCGWTNSIDGDELYWLRGRNGTETTGTGPTIDHTTGTATGHFAYIETSTSTIGHSAVLTTTEFTSDIDRCLRFWYHMYGEDIGSLNVYQIDIGNIFQTPIWSRSGNQDDMWRRGTIPLPVELTGNPYLISFQGVVGNGTLGDIAIDDVLVDDVPCQPEGWCDFEMNTCGWTNELVKDDDYNWIRNAATTPTGGTGPKIDHTLGTAKGYYMVLETSDGNIGDRAWLVSEHLQPTSGKCFKFWYHMFGATIGTLRVYFESAVDGMTLLWTASGDHGDVWKNGHVTVNSAVEYWIIFEATNGGVYGDIAVDDTEVDDGDCPVTTPPPTSPTPIPTYPPDYHDCDFEINYCTWTYDEDSSDFDWTRITALDGSLVQGPPFDHTTGTETGYYIIIESSVPRTPGEKARIISGYFNYHSPEGICMKFWYHMLGAQVGVLNIYLKIDGQSDVLLWMKQGDHGPRWGYDNIHIPETRTFKIVIEGTVQEHWDGHIALDDVFFNIGECPTSHGCDFENSMCGFSLDPLNEFNWYIVQAMDSEEPLVDVTYGTSYGHYIYANKTTSNLQGSISRFVSGVYDTTESRCLRFAYYMSTTGNRFEGLGVYVKELSNDEYLLWSSPYEGIAVFQIAEVTINHQIPFQIIFEAVAGSDNTGHLAIDDIDFKDGGCEPLGHCAFEHGDTCTWSNVQYGSSTIDQFDWMLMSGAHIKSETAPTVDHTIGTAYGTYLYLSTSGPRVEGDVAILMSVHFEDGADQCMRFWYYMHGSDTGTLSVIHYDAPNALFSVSGSQGSTWIEAYVDVPATSTNIVTIRGIVGSAPGDIAIDDISFTDGLCPPPPPPCEFECNDGTGNCLPMSKVCDFNNDCDNHEDEAVCGYQCTFETGECGWNDTAKGQYQWIRWRGATPTSNTGPAYDHTTYTQQGWYIYVDANVFGNTVEWAHYTSPTLQQSGSSCELYFWYHMKGKGIGTLRVHVKESSYESEVWSRSGDQGDNWNAGVAIIGRMHNPFFVVFEAQRTFNVLGDIAVDDIIFEGCTLPEIVPSCQTDQFRCTRGSCVESDRLCDYNDDCGDYSDEAIALCDPYERCDFESGMCDWTNLDEDELDWELGSGGTFGGAKRDHTIKTYSGHYMYIPFHSTSRGDRARIGSMYFVRPSPTEECEMRFWYYMTGFDTQTLNIYTRTSVGGPMSLVWSFATHSGDYYRRAEVVISPSDNFQVIIEGVRGKYSSIVIAIDDISFTPGCQVYNGHLPIGTTPLPTTPYNICGEGYWPCANGEYCIYTNYYCNWNVDCPDESDEMVCGPCDFETGLCGYEDYSQGMFKWNRVQGADKTTGNGWYMLLDHGNGINFNIARIYSPSLPDTSEQCSMSFWRLQPESGTVLIVSLIVNGSSSLIWESTDTTSTAWQQETIYIGKWSGQIQVLYFGSFMSTSGVQGIGIDDILFHDCAVSGMYPMCQNDEYQCHSGSCVKNNLVCDFTNDCDDSTDELTSMCAMYPDRCNFETGFCSWAQSTNDDDFDWILGEGSTMSPETGPDADHTRGDSHGQYAYVDVSYQNRQADVANLVSDVFSAADTCQMRLFYHMYGRDIGTLRVSIRMTENGKLIEQWSASGDQGNEWARTDITIMSAERFQVVISAVRGSGDRGDIAIDDVSFTPHCKLDPNNELTHGPTIPPPCGSDGMECITDRQCIDGSNVCDFRHDCSDGSDEISCPLVCNFDDGMCGWTQAVSNNNEWLKKEGTPPPGLPSQDHSTSTHTGQYMYLLGDTDSQSSVLESPSYTQSSSACSFSLYYHARMGTASGSLAIKIYAHIDPSGGDSTYIAIDDVRFTSGCAYESVPSNCNGLSSCQSGHCYSASQTCNFEPDCCIDKTDESTCAGYIMCDFDNDFCGWKNVLSGHSYWDRHTPFTHGITEPFYDHTSYSNNGYFLHFDVSNGVPVGGKAVIGSFLLQPTYSCNMRFFYFATPAHVGSLNIYIITELGGAPPDVYQSIPHPQHSQWTLFEMSLHVNKPFQILIEGVAELQEGCLALDDISFTTGCDKYQGTLPVVTTPSMSTTSATTSTAARTTELTSTPTSWSTLSITRTRSTTTKPKSTIISTVATTLGEGEMATSADTVLYVGVSGAVILLVLIAIVTLAVYCSRRKQRRRFEAIRSPFSQSIMNQTYAYYDTDTVTDFALSDVDTSLFASDDTGMKMKDKNGVDNPLYEPMNAGKVHGGEKQASFA</sequence>
<gene>
    <name evidence="6" type="primary">LOC100376516</name>
</gene>
<feature type="disulfide bond" evidence="2">
    <location>
        <begin position="4696"/>
        <end position="4711"/>
    </location>
</feature>
<dbReference type="PANTHER" id="PTHR23282">
    <property type="entry name" value="APICAL ENDOSOMAL GLYCOPROTEIN PRECURSOR"/>
    <property type="match status" value="1"/>
</dbReference>
<feature type="disulfide bond" evidence="2">
    <location>
        <begin position="5525"/>
        <end position="5540"/>
    </location>
</feature>
<feature type="domain" description="MAM" evidence="4">
    <location>
        <begin position="4919"/>
        <end position="5078"/>
    </location>
</feature>
<reference evidence="6" key="1">
    <citation type="submission" date="2025-08" db="UniProtKB">
        <authorList>
            <consortium name="RefSeq"/>
        </authorList>
    </citation>
    <scope>IDENTIFICATION</scope>
    <source>
        <tissue evidence="6">Testes</tissue>
    </source>
</reference>
<feature type="domain" description="MAM" evidence="4">
    <location>
        <begin position="1873"/>
        <end position="2036"/>
    </location>
</feature>
<comment type="caution">
    <text evidence="2">Lacks conserved residue(s) required for the propagation of feature annotation.</text>
</comment>
<feature type="domain" description="MAM" evidence="4">
    <location>
        <begin position="230"/>
        <end position="392"/>
    </location>
</feature>
<feature type="domain" description="MAM" evidence="4">
    <location>
        <begin position="1548"/>
        <end position="1708"/>
    </location>
</feature>
<evidence type="ECO:0000256" key="3">
    <source>
        <dbReference type="SAM" id="Phobius"/>
    </source>
</evidence>
<dbReference type="InterPro" id="IPR036055">
    <property type="entry name" value="LDL_receptor-like_sf"/>
</dbReference>
<feature type="domain" description="MAM" evidence="4">
    <location>
        <begin position="5707"/>
        <end position="5866"/>
    </location>
</feature>
<feature type="domain" description="MAM" evidence="4">
    <location>
        <begin position="1056"/>
        <end position="1216"/>
    </location>
</feature>
<dbReference type="PROSITE" id="PS01209">
    <property type="entry name" value="LDLRA_1"/>
    <property type="match status" value="4"/>
</dbReference>
<dbReference type="PRINTS" id="PR00261">
    <property type="entry name" value="LDLRECEPTOR"/>
</dbReference>
<feature type="domain" description="MAM" evidence="4">
    <location>
        <begin position="727"/>
        <end position="889"/>
    </location>
</feature>
<feature type="domain" description="MAM" evidence="4">
    <location>
        <begin position="5134"/>
        <end position="5280"/>
    </location>
</feature>
<dbReference type="SUPFAM" id="SSF49899">
    <property type="entry name" value="Concanavalin A-like lectins/glucanases"/>
    <property type="match status" value="34"/>
</dbReference>
<dbReference type="RefSeq" id="XP_002734431.2">
    <property type="nucleotide sequence ID" value="XM_002734385.2"/>
</dbReference>
<feature type="domain" description="MAM" evidence="4">
    <location>
        <begin position="4511"/>
        <end position="4673"/>
    </location>
</feature>
<name>A0ABM0GPG2_SACKO</name>
<feature type="disulfide bond" evidence="2">
    <location>
        <begin position="4879"/>
        <end position="4891"/>
    </location>
</feature>
<feature type="domain" description="MAM" evidence="4">
    <location>
        <begin position="394"/>
        <end position="557"/>
    </location>
</feature>
<feature type="domain" description="MAM" evidence="4">
    <location>
        <begin position="4350"/>
        <end position="4509"/>
    </location>
</feature>
<dbReference type="Pfam" id="PF00629">
    <property type="entry name" value="MAM"/>
    <property type="match status" value="34"/>
</dbReference>
<dbReference type="InterPro" id="IPR000998">
    <property type="entry name" value="MAM_dom"/>
</dbReference>
<dbReference type="SUPFAM" id="SSF57424">
    <property type="entry name" value="LDL receptor-like module"/>
    <property type="match status" value="5"/>
</dbReference>
<dbReference type="PROSITE" id="PS50068">
    <property type="entry name" value="LDLRA_2"/>
    <property type="match status" value="6"/>
</dbReference>
<feature type="domain" description="MAM" evidence="4">
    <location>
        <begin position="27"/>
        <end position="191"/>
    </location>
</feature>
<feature type="domain" description="MAM" evidence="4">
    <location>
        <begin position="3185"/>
        <end position="3347"/>
    </location>
</feature>
<feature type="domain" description="MAM" evidence="4">
    <location>
        <begin position="891"/>
        <end position="1054"/>
    </location>
</feature>
<dbReference type="Pfam" id="PF00057">
    <property type="entry name" value="Ldl_recept_a"/>
    <property type="match status" value="2"/>
</dbReference>
<feature type="domain" description="MAM" evidence="4">
    <location>
        <begin position="3022"/>
        <end position="3182"/>
    </location>
</feature>
<feature type="transmembrane region" description="Helical" evidence="3">
    <location>
        <begin position="7"/>
        <end position="24"/>
    </location>
</feature>
<dbReference type="Gene3D" id="2.60.120.200">
    <property type="match status" value="34"/>
</dbReference>
<feature type="domain" description="MAM" evidence="4">
    <location>
        <begin position="5328"/>
        <end position="5489"/>
    </location>
</feature>
<feature type="domain" description="MAM" evidence="4">
    <location>
        <begin position="3514"/>
        <end position="3674"/>
    </location>
</feature>
<dbReference type="InterPro" id="IPR013320">
    <property type="entry name" value="ConA-like_dom_sf"/>
</dbReference>
<keyword evidence="3" id="KW-0472">Membrane</keyword>
<dbReference type="GeneID" id="100376516"/>
<dbReference type="CDD" id="cd00112">
    <property type="entry name" value="LDLa"/>
    <property type="match status" value="7"/>
</dbReference>
<dbReference type="InterPro" id="IPR051560">
    <property type="entry name" value="MAM_domain-containing"/>
</dbReference>
<feature type="domain" description="MAM" evidence="4">
    <location>
        <begin position="3677"/>
        <end position="3838"/>
    </location>
</feature>
<dbReference type="Proteomes" id="UP000694865">
    <property type="component" value="Unplaced"/>
</dbReference>
<keyword evidence="1 2" id="KW-1015">Disulfide bond</keyword>
<feature type="domain" description="MAM" evidence="4">
    <location>
        <begin position="1383"/>
        <end position="1546"/>
    </location>
</feature>
<keyword evidence="3" id="KW-0812">Transmembrane</keyword>
<feature type="disulfide bond" evidence="2">
    <location>
        <begin position="5287"/>
        <end position="5299"/>
    </location>
</feature>
<evidence type="ECO:0000256" key="2">
    <source>
        <dbReference type="PROSITE-ProRule" id="PRU00124"/>
    </source>
</evidence>
<feature type="domain" description="MAM" evidence="4">
    <location>
        <begin position="4006"/>
        <end position="4166"/>
    </location>
</feature>
<keyword evidence="5" id="KW-1185">Reference proteome</keyword>
<feature type="domain" description="MAM" evidence="4">
    <location>
        <begin position="4185"/>
        <end position="4348"/>
    </location>
</feature>
<dbReference type="SMART" id="SM00137">
    <property type="entry name" value="MAM"/>
    <property type="match status" value="33"/>
</dbReference>
<keyword evidence="3" id="KW-1133">Transmembrane helix</keyword>
<dbReference type="InterPro" id="IPR002172">
    <property type="entry name" value="LDrepeatLR_classA_rpt"/>
</dbReference>
<feature type="domain" description="MAM" evidence="4">
    <location>
        <begin position="559"/>
        <end position="721"/>
    </location>
</feature>
<dbReference type="PROSITE" id="PS00740">
    <property type="entry name" value="MAM_1"/>
    <property type="match status" value="3"/>
</dbReference>
<evidence type="ECO:0000256" key="1">
    <source>
        <dbReference type="ARBA" id="ARBA00023157"/>
    </source>
</evidence>
<feature type="domain" description="MAM" evidence="4">
    <location>
        <begin position="2856"/>
        <end position="3020"/>
    </location>
</feature>
<feature type="disulfide bond" evidence="2">
    <location>
        <begin position="5118"/>
        <end position="5133"/>
    </location>
</feature>
<dbReference type="CDD" id="cd06263">
    <property type="entry name" value="MAM"/>
    <property type="match status" value="33"/>
</dbReference>
<evidence type="ECO:0000313" key="6">
    <source>
        <dbReference type="RefSeq" id="XP_002734431.2"/>
    </source>
</evidence>
<dbReference type="PANTHER" id="PTHR23282:SF101">
    <property type="entry name" value="MAM DOMAIN-CONTAINING PROTEIN"/>
    <property type="match status" value="1"/>
</dbReference>
<feature type="transmembrane region" description="Helical" evidence="3">
    <location>
        <begin position="5941"/>
        <end position="5964"/>
    </location>
</feature>
<evidence type="ECO:0000313" key="5">
    <source>
        <dbReference type="Proteomes" id="UP000694865"/>
    </source>
</evidence>
<feature type="domain" description="MAM" evidence="4">
    <location>
        <begin position="2530"/>
        <end position="2690"/>
    </location>
</feature>
<feature type="disulfide bond" evidence="2">
    <location>
        <begin position="5294"/>
        <end position="5312"/>
    </location>
</feature>
<feature type="domain" description="MAM" evidence="4">
    <location>
        <begin position="2693"/>
        <end position="2854"/>
    </location>
</feature>
<organism evidence="5 6">
    <name type="scientific">Saccoglossus kowalevskii</name>
    <name type="common">Acorn worm</name>
    <dbReference type="NCBI Taxonomy" id="10224"/>
    <lineage>
        <taxon>Eukaryota</taxon>
        <taxon>Metazoa</taxon>
        <taxon>Hemichordata</taxon>
        <taxon>Enteropneusta</taxon>
        <taxon>Harrimaniidae</taxon>
        <taxon>Saccoglossus</taxon>
    </lineage>
</organism>
<feature type="domain" description="MAM" evidence="4">
    <location>
        <begin position="2038"/>
        <end position="2198"/>
    </location>
</feature>
<proteinExistence type="predicted"/>
<feature type="domain" description="MAM" evidence="4">
    <location>
        <begin position="2201"/>
        <end position="2363"/>
    </location>
</feature>
<dbReference type="InterPro" id="IPR023415">
    <property type="entry name" value="LDLR_class-A_CS"/>
</dbReference>
<feature type="domain" description="MAM" evidence="4">
    <location>
        <begin position="3840"/>
        <end position="4004"/>
    </location>
</feature>
<dbReference type="PROSITE" id="PS50060">
    <property type="entry name" value="MAM_2"/>
    <property type="match status" value="34"/>
</dbReference>
<feature type="domain" description="MAM" evidence="4">
    <location>
        <begin position="5542"/>
        <end position="5636"/>
    </location>
</feature>
<dbReference type="Gene3D" id="4.10.400.10">
    <property type="entry name" value="Low-density Lipoprotein Receptor"/>
    <property type="match status" value="6"/>
</dbReference>
<feature type="domain" description="MAM" evidence="4">
    <location>
        <begin position="3349"/>
        <end position="3512"/>
    </location>
</feature>
<feature type="domain" description="MAM" evidence="4">
    <location>
        <begin position="2365"/>
        <end position="2528"/>
    </location>
</feature>
<accession>A0ABM0GPG2</accession>
<feature type="domain" description="MAM" evidence="4">
    <location>
        <begin position="4713"/>
        <end position="4872"/>
    </location>
</feature>
<feature type="disulfide bond" evidence="2">
    <location>
        <begin position="4886"/>
        <end position="4904"/>
    </location>
</feature>
<protein>
    <submittedName>
        <fullName evidence="6">Uncharacterized protein LOC100376516</fullName>
    </submittedName>
</protein>
<feature type="domain" description="MAM" evidence="4">
    <location>
        <begin position="1219"/>
        <end position="1381"/>
    </location>
</feature>
<evidence type="ECO:0000259" key="4">
    <source>
        <dbReference type="PROSITE" id="PS50060"/>
    </source>
</evidence>
<feature type="disulfide bond" evidence="2">
    <location>
        <begin position="213"/>
        <end position="228"/>
    </location>
</feature>
<dbReference type="SMART" id="SM00192">
    <property type="entry name" value="LDLa"/>
    <property type="match status" value="7"/>
</dbReference>
<feature type="domain" description="MAM" evidence="4">
    <location>
        <begin position="1711"/>
        <end position="1871"/>
    </location>
</feature>